<comment type="caution">
    <text evidence="1">The sequence shown here is derived from an EMBL/GenBank/DDBJ whole genome shotgun (WGS) entry which is preliminary data.</text>
</comment>
<protein>
    <submittedName>
        <fullName evidence="1">Uncharacterized protein</fullName>
    </submittedName>
</protein>
<dbReference type="AlphaFoldDB" id="A0A073K0T0"/>
<dbReference type="RefSeq" id="WP_034637309.1">
    <property type="nucleotide sequence ID" value="NZ_CBCSJC010000003.1"/>
</dbReference>
<dbReference type="OrthoDB" id="2574769at2"/>
<accession>A0A073K0T0</accession>
<dbReference type="EMBL" id="JOTN01000004">
    <property type="protein sequence ID" value="KEK20110.1"/>
    <property type="molecule type" value="Genomic_DNA"/>
</dbReference>
<reference evidence="1 2" key="1">
    <citation type="submission" date="2014-06" db="EMBL/GenBank/DDBJ databases">
        <title>Draft genome sequence of Bacillus manliponensis JCM 15802 (MCCC 1A00708).</title>
        <authorList>
            <person name="Lai Q."/>
            <person name="Liu Y."/>
            <person name="Shao Z."/>
        </authorList>
    </citation>
    <scope>NUCLEOTIDE SEQUENCE [LARGE SCALE GENOMIC DNA]</scope>
    <source>
        <strain evidence="1 2">JCM 15802</strain>
    </source>
</reference>
<dbReference type="Proteomes" id="UP000027822">
    <property type="component" value="Unassembled WGS sequence"/>
</dbReference>
<organism evidence="1 2">
    <name type="scientific">Bacillus manliponensis</name>
    <dbReference type="NCBI Taxonomy" id="574376"/>
    <lineage>
        <taxon>Bacteria</taxon>
        <taxon>Bacillati</taxon>
        <taxon>Bacillota</taxon>
        <taxon>Bacilli</taxon>
        <taxon>Bacillales</taxon>
        <taxon>Bacillaceae</taxon>
        <taxon>Bacillus</taxon>
        <taxon>Bacillus cereus group</taxon>
    </lineage>
</organism>
<name>A0A073K0T0_9BACI</name>
<keyword evidence="2" id="KW-1185">Reference proteome</keyword>
<gene>
    <name evidence="1" type="ORF">BAMA_16795</name>
</gene>
<sequence>MLHTSILEDGLTIMSLCKKQTGDIWHAHYGAAAIGSYFFVKNNENLSQELAQLVFTQAGTMANKVIDRNIERRSTYCDEGSSVMAILEALDKTIDQLHWVGHNVIYAAASLSAIHELKGWGSTEDIAGITDLIQSFERTIPGRSWIGFSASEVKRMTITDEDGFPTISKPSELSLLVLEELAQFPVIYRAESHHDLIGHMLTFSHALNILFDLGHTSFFKRGLLPVFKLMKVLRSSRDMKHEDSIKLVSPVDRLPLQRAKRAAELPGEIAFWEKDYSKEDWDYGHVFKFSHSFYDHLRRVEQLKETYFENFRYVIGQSSPFE</sequence>
<evidence type="ECO:0000313" key="1">
    <source>
        <dbReference type="EMBL" id="KEK20110.1"/>
    </source>
</evidence>
<evidence type="ECO:0000313" key="2">
    <source>
        <dbReference type="Proteomes" id="UP000027822"/>
    </source>
</evidence>
<proteinExistence type="predicted"/>
<dbReference type="STRING" id="574376.BAMA_16795"/>